<dbReference type="GO" id="GO:0046503">
    <property type="term" value="P:glycerolipid catabolic process"/>
    <property type="evidence" value="ECO:0007669"/>
    <property type="project" value="TreeGrafter"/>
</dbReference>
<feature type="domain" description="AB hydrolase-1" evidence="1">
    <location>
        <begin position="24"/>
        <end position="266"/>
    </location>
</feature>
<comment type="caution">
    <text evidence="2">The sequence shown here is derived from an EMBL/GenBank/DDBJ whole genome shotgun (WGS) entry which is preliminary data.</text>
</comment>
<dbReference type="AlphaFoldDB" id="A0A559IQ25"/>
<dbReference type="PRINTS" id="PR00111">
    <property type="entry name" value="ABHYDROLASE"/>
</dbReference>
<dbReference type="RefSeq" id="WP_144992494.1">
    <property type="nucleotide sequence ID" value="NZ_VNJK01000002.1"/>
</dbReference>
<keyword evidence="3" id="KW-1185">Reference proteome</keyword>
<sequence length="286" mass="31635">MSEQMQQVNGITICMESFGDPTDPAVLLIMGSMCSMVYWDEQFCQRLADSGRFVIRYDNRDVGRSTTYEPGTSNYSLTDLADDAIGVLDAYGIKQAHIVGLSMGGLIAQIIAVRHPHRALTITPIASCIIFESEDTSKEYPPMDENIIAYHTNSTTLDWSDEQAVADYLVGGSALLCGSKHVFEKERAYKQVTQEIKRANNLLSMFNHALLASNSYEGSLRDIHIPTLVIHGDEDQVNHYNYALTLANEIPNAALLTLKGTGHELHAGDWEEVIHAIVEHTSSKEA</sequence>
<dbReference type="InterPro" id="IPR029058">
    <property type="entry name" value="AB_hydrolase_fold"/>
</dbReference>
<evidence type="ECO:0000313" key="2">
    <source>
        <dbReference type="EMBL" id="TVX89728.1"/>
    </source>
</evidence>
<dbReference type="GO" id="GO:0004806">
    <property type="term" value="F:triacylglycerol lipase activity"/>
    <property type="evidence" value="ECO:0007669"/>
    <property type="project" value="TreeGrafter"/>
</dbReference>
<organism evidence="2 3">
    <name type="scientific">Paenibacillus agilis</name>
    <dbReference type="NCBI Taxonomy" id="3020863"/>
    <lineage>
        <taxon>Bacteria</taxon>
        <taxon>Bacillati</taxon>
        <taxon>Bacillota</taxon>
        <taxon>Bacilli</taxon>
        <taxon>Bacillales</taxon>
        <taxon>Paenibacillaceae</taxon>
        <taxon>Paenibacillus</taxon>
    </lineage>
</organism>
<dbReference type="PANTHER" id="PTHR43433">
    <property type="entry name" value="HYDROLASE, ALPHA/BETA FOLD FAMILY PROTEIN"/>
    <property type="match status" value="1"/>
</dbReference>
<dbReference type="Proteomes" id="UP000318102">
    <property type="component" value="Unassembled WGS sequence"/>
</dbReference>
<dbReference type="Pfam" id="PF00561">
    <property type="entry name" value="Abhydrolase_1"/>
    <property type="match status" value="1"/>
</dbReference>
<keyword evidence="2" id="KW-0378">Hydrolase</keyword>
<protein>
    <submittedName>
        <fullName evidence="2">Alpha/beta hydrolase</fullName>
    </submittedName>
</protein>
<dbReference type="InterPro" id="IPR000073">
    <property type="entry name" value="AB_hydrolase_1"/>
</dbReference>
<evidence type="ECO:0000259" key="1">
    <source>
        <dbReference type="Pfam" id="PF00561"/>
    </source>
</evidence>
<name>A0A559IQ25_9BACL</name>
<dbReference type="OrthoDB" id="9805423at2"/>
<proteinExistence type="predicted"/>
<reference evidence="2 3" key="1">
    <citation type="submission" date="2019-07" db="EMBL/GenBank/DDBJ databases">
        <authorList>
            <person name="Kim J."/>
        </authorList>
    </citation>
    <scope>NUCLEOTIDE SEQUENCE [LARGE SCALE GENOMIC DNA]</scope>
    <source>
        <strain evidence="2 3">N4</strain>
    </source>
</reference>
<dbReference type="EMBL" id="VNJK01000002">
    <property type="protein sequence ID" value="TVX89728.1"/>
    <property type="molecule type" value="Genomic_DNA"/>
</dbReference>
<evidence type="ECO:0000313" key="3">
    <source>
        <dbReference type="Proteomes" id="UP000318102"/>
    </source>
</evidence>
<dbReference type="InterPro" id="IPR050471">
    <property type="entry name" value="AB_hydrolase"/>
</dbReference>
<dbReference type="PANTHER" id="PTHR43433:SF5">
    <property type="entry name" value="AB HYDROLASE-1 DOMAIN-CONTAINING PROTEIN"/>
    <property type="match status" value="1"/>
</dbReference>
<gene>
    <name evidence="2" type="ORF">FPZ44_18415</name>
</gene>
<accession>A0A559IQ25</accession>
<dbReference type="Gene3D" id="3.40.50.1820">
    <property type="entry name" value="alpha/beta hydrolase"/>
    <property type="match status" value="1"/>
</dbReference>
<dbReference type="SUPFAM" id="SSF53474">
    <property type="entry name" value="alpha/beta-Hydrolases"/>
    <property type="match status" value="1"/>
</dbReference>